<dbReference type="AlphaFoldDB" id="Q0RC11"/>
<dbReference type="InterPro" id="IPR038987">
    <property type="entry name" value="MoeA-like"/>
</dbReference>
<evidence type="ECO:0000256" key="3">
    <source>
        <dbReference type="ARBA" id="ARBA00005046"/>
    </source>
</evidence>
<keyword evidence="7 11" id="KW-0479">Metal-binding</keyword>
<evidence type="ECO:0000256" key="2">
    <source>
        <dbReference type="ARBA" id="ARBA00002901"/>
    </source>
</evidence>
<dbReference type="Gene3D" id="2.40.340.10">
    <property type="entry name" value="MoeA, C-terminal, domain IV"/>
    <property type="match status" value="1"/>
</dbReference>
<keyword evidence="9 11" id="KW-0501">Molybdenum cofactor biosynthesis</keyword>
<dbReference type="EC" id="2.10.1.1" evidence="11"/>
<accession>Q0RC11</accession>
<dbReference type="InterPro" id="IPR001453">
    <property type="entry name" value="MoaB/Mog_dom"/>
</dbReference>
<dbReference type="FunFam" id="2.170.190.11:FF:000001">
    <property type="entry name" value="Molybdopterin molybdenumtransferase"/>
    <property type="match status" value="1"/>
</dbReference>
<dbReference type="PANTHER" id="PTHR10192:SF5">
    <property type="entry name" value="GEPHYRIN"/>
    <property type="match status" value="1"/>
</dbReference>
<protein>
    <recommendedName>
        <fullName evidence="11">Molybdopterin molybdenumtransferase</fullName>
        <ecNumber evidence="11">2.10.1.1</ecNumber>
    </recommendedName>
</protein>
<dbReference type="Gene3D" id="3.90.105.10">
    <property type="entry name" value="Molybdopterin biosynthesis moea protein, domain 2"/>
    <property type="match status" value="1"/>
</dbReference>
<dbReference type="SUPFAM" id="SSF63867">
    <property type="entry name" value="MoeA C-terminal domain-like"/>
    <property type="match status" value="1"/>
</dbReference>
<dbReference type="Gene3D" id="2.170.190.11">
    <property type="entry name" value="Molybdopterin biosynthesis moea protein, domain 3"/>
    <property type="match status" value="1"/>
</dbReference>
<dbReference type="RefSeq" id="WP_011607441.1">
    <property type="nucleotide sequence ID" value="NC_008278.1"/>
</dbReference>
<evidence type="ECO:0000256" key="7">
    <source>
        <dbReference type="ARBA" id="ARBA00022723"/>
    </source>
</evidence>
<evidence type="ECO:0000256" key="4">
    <source>
        <dbReference type="ARBA" id="ARBA00010763"/>
    </source>
</evidence>
<dbReference type="InterPro" id="IPR005111">
    <property type="entry name" value="MoeA_C_domain_IV"/>
</dbReference>
<dbReference type="NCBIfam" id="NF045515">
    <property type="entry name" value="Glp_gephyrin"/>
    <property type="match status" value="1"/>
</dbReference>
<evidence type="ECO:0000313" key="14">
    <source>
        <dbReference type="EMBL" id="CAJ65019.1"/>
    </source>
</evidence>
<feature type="domain" description="MoaB/Mog" evidence="13">
    <location>
        <begin position="179"/>
        <end position="316"/>
    </location>
</feature>
<dbReference type="GO" id="GO:0061599">
    <property type="term" value="F:molybdopterin molybdotransferase activity"/>
    <property type="evidence" value="ECO:0007669"/>
    <property type="project" value="UniProtKB-UniRule"/>
</dbReference>
<dbReference type="Pfam" id="PF00994">
    <property type="entry name" value="MoCF_biosynth"/>
    <property type="match status" value="1"/>
</dbReference>
<proteinExistence type="inferred from homology"/>
<comment type="similarity">
    <text evidence="4 11">Belongs to the MoeA family.</text>
</comment>
<evidence type="ECO:0000256" key="10">
    <source>
        <dbReference type="ARBA" id="ARBA00047317"/>
    </source>
</evidence>
<comment type="pathway">
    <text evidence="3 11">Cofactor biosynthesis; molybdopterin biosynthesis.</text>
</comment>
<dbReference type="GO" id="GO:0046872">
    <property type="term" value="F:metal ion binding"/>
    <property type="evidence" value="ECO:0007669"/>
    <property type="project" value="UniProtKB-UniRule"/>
</dbReference>
<evidence type="ECO:0000256" key="6">
    <source>
        <dbReference type="ARBA" id="ARBA00022679"/>
    </source>
</evidence>
<evidence type="ECO:0000256" key="8">
    <source>
        <dbReference type="ARBA" id="ARBA00022842"/>
    </source>
</evidence>
<keyword evidence="15" id="KW-1185">Reference proteome</keyword>
<evidence type="ECO:0000256" key="11">
    <source>
        <dbReference type="RuleBase" id="RU365090"/>
    </source>
</evidence>
<sequence>MTTVDEHLERILAEVAPTRPRRAGLEQAHGCVLAADVRATVALPSFDNSAMDGYAVRAADVAAATADAPTTLPVVGDIPAGPGTPAPLDPGTAVRIMTGAPLPRGADAVVQLEWTDGGRASVAVRRPAARGLHIRRAGEDVTPGALVLPAGTVIGSAQIGLLAAVNVARPPVHPRPRVAVLSTGTELVEVGSRLGAGQIVDSNSHGIAAAAREAGAIVRRLTGVPDEPDAFAKALHGVLGEVDAVVTTGGVSVGAYDVVKEVLTGTGSVRFDQVAMQPGKPQGFGLVDGVPIFTLPGNPVSALVSFELFVRPALRRMRGLAATGLPRIVVTVGTALRSQPGRRTFVRVVLDHLDVDGRPGPDTVARPAGGQGSHQLTSLAGAQALLVIAEDMTEVPAGARLPALLLGGDAGAILSGMGWAETDRSDTGTGAGAGVGVGPSEPSGPNAR</sequence>
<dbReference type="KEGG" id="fal:FRAAL6396"/>
<dbReference type="GO" id="GO:0005829">
    <property type="term" value="C:cytosol"/>
    <property type="evidence" value="ECO:0007669"/>
    <property type="project" value="TreeGrafter"/>
</dbReference>
<dbReference type="HOGENOM" id="CLU_010186_7_0_11"/>
<dbReference type="SUPFAM" id="SSF63882">
    <property type="entry name" value="MoeA N-terminal region -like"/>
    <property type="match status" value="1"/>
</dbReference>
<dbReference type="InterPro" id="IPR005110">
    <property type="entry name" value="MoeA_linker/N"/>
</dbReference>
<dbReference type="eggNOG" id="COG0303">
    <property type="taxonomic scope" value="Bacteria"/>
</dbReference>
<dbReference type="Pfam" id="PF03453">
    <property type="entry name" value="MoeA_N"/>
    <property type="match status" value="1"/>
</dbReference>
<dbReference type="InterPro" id="IPR036425">
    <property type="entry name" value="MoaB/Mog-like_dom_sf"/>
</dbReference>
<dbReference type="GO" id="GO:0006777">
    <property type="term" value="P:Mo-molybdopterin cofactor biosynthetic process"/>
    <property type="evidence" value="ECO:0007669"/>
    <property type="project" value="UniProtKB-UniRule"/>
</dbReference>
<dbReference type="Gene3D" id="3.40.980.10">
    <property type="entry name" value="MoaB/Mog-like domain"/>
    <property type="match status" value="1"/>
</dbReference>
<keyword evidence="6 11" id="KW-0808">Transferase</keyword>
<dbReference type="Pfam" id="PF03454">
    <property type="entry name" value="MoeA_C"/>
    <property type="match status" value="1"/>
</dbReference>
<reference evidence="14 15" key="1">
    <citation type="journal article" date="2007" name="Genome Res.">
        <title>Genome characteristics of facultatively symbiotic Frankia sp. strains reflect host range and host plant biogeography.</title>
        <authorList>
            <person name="Normand P."/>
            <person name="Lapierre P."/>
            <person name="Tisa L.S."/>
            <person name="Gogarten J.P."/>
            <person name="Alloisio N."/>
            <person name="Bagnarol E."/>
            <person name="Bassi C.A."/>
            <person name="Berry A.M."/>
            <person name="Bickhart D.M."/>
            <person name="Choisne N."/>
            <person name="Couloux A."/>
            <person name="Cournoyer B."/>
            <person name="Cruveiller S."/>
            <person name="Daubin V."/>
            <person name="Demange N."/>
            <person name="Francino M.P."/>
            <person name="Goltsman E."/>
            <person name="Huang Y."/>
            <person name="Kopp O.R."/>
            <person name="Labarre L."/>
            <person name="Lapidus A."/>
            <person name="Lavire C."/>
            <person name="Marechal J."/>
            <person name="Martinez M."/>
            <person name="Mastronunzio J.E."/>
            <person name="Mullin B.C."/>
            <person name="Niemann J."/>
            <person name="Pujic P."/>
            <person name="Rawnsley T."/>
            <person name="Rouy Z."/>
            <person name="Schenowitz C."/>
            <person name="Sellstedt A."/>
            <person name="Tavares F."/>
            <person name="Tomkins J.P."/>
            <person name="Vallenet D."/>
            <person name="Valverde C."/>
            <person name="Wall L.G."/>
            <person name="Wang Y."/>
            <person name="Medigue C."/>
            <person name="Benson D.R."/>
        </authorList>
    </citation>
    <scope>NUCLEOTIDE SEQUENCE [LARGE SCALE GENOMIC DNA]</scope>
    <source>
        <strain evidence="15">DSM 45986 / CECT 9034 / ACN14a</strain>
    </source>
</reference>
<evidence type="ECO:0000259" key="13">
    <source>
        <dbReference type="SMART" id="SM00852"/>
    </source>
</evidence>
<evidence type="ECO:0000313" key="15">
    <source>
        <dbReference type="Proteomes" id="UP000000657"/>
    </source>
</evidence>
<keyword evidence="8 11" id="KW-0460">Magnesium</keyword>
<dbReference type="SUPFAM" id="SSF53218">
    <property type="entry name" value="Molybdenum cofactor biosynthesis proteins"/>
    <property type="match status" value="1"/>
</dbReference>
<evidence type="ECO:0000256" key="5">
    <source>
        <dbReference type="ARBA" id="ARBA00022505"/>
    </source>
</evidence>
<dbReference type="FunFam" id="3.40.980.10:FF:000004">
    <property type="entry name" value="Molybdopterin molybdenumtransferase"/>
    <property type="match status" value="1"/>
</dbReference>
<dbReference type="InterPro" id="IPR036135">
    <property type="entry name" value="MoeA_linker/N_sf"/>
</dbReference>
<comment type="function">
    <text evidence="2 11">Catalyzes the insertion of molybdate into adenylated molybdopterin with the concomitant release of AMP.</text>
</comment>
<dbReference type="STRING" id="326424.FRAAL6396"/>
<evidence type="ECO:0000256" key="12">
    <source>
        <dbReference type="SAM" id="MobiDB-lite"/>
    </source>
</evidence>
<comment type="catalytic activity">
    <reaction evidence="10">
        <text>adenylyl-molybdopterin + molybdate = Mo-molybdopterin + AMP + H(+)</text>
        <dbReference type="Rhea" id="RHEA:35047"/>
        <dbReference type="ChEBI" id="CHEBI:15378"/>
        <dbReference type="ChEBI" id="CHEBI:36264"/>
        <dbReference type="ChEBI" id="CHEBI:62727"/>
        <dbReference type="ChEBI" id="CHEBI:71302"/>
        <dbReference type="ChEBI" id="CHEBI:456215"/>
        <dbReference type="EC" id="2.10.1.1"/>
    </reaction>
</comment>
<evidence type="ECO:0000256" key="9">
    <source>
        <dbReference type="ARBA" id="ARBA00023150"/>
    </source>
</evidence>
<dbReference type="OrthoDB" id="9804758at2"/>
<dbReference type="PANTHER" id="PTHR10192">
    <property type="entry name" value="MOLYBDOPTERIN BIOSYNTHESIS PROTEIN"/>
    <property type="match status" value="1"/>
</dbReference>
<dbReference type="InterPro" id="IPR036688">
    <property type="entry name" value="MoeA_C_domain_IV_sf"/>
</dbReference>
<dbReference type="SMART" id="SM00852">
    <property type="entry name" value="MoCF_biosynth"/>
    <property type="match status" value="1"/>
</dbReference>
<keyword evidence="5 11" id="KW-0500">Molybdenum</keyword>
<dbReference type="CDD" id="cd00887">
    <property type="entry name" value="MoeA"/>
    <property type="match status" value="1"/>
</dbReference>
<comment type="cofactor">
    <cofactor evidence="1 11">
        <name>Mg(2+)</name>
        <dbReference type="ChEBI" id="CHEBI:18420"/>
    </cofactor>
</comment>
<evidence type="ECO:0000256" key="1">
    <source>
        <dbReference type="ARBA" id="ARBA00001946"/>
    </source>
</evidence>
<dbReference type="UniPathway" id="UPA00344"/>
<dbReference type="Proteomes" id="UP000000657">
    <property type="component" value="Chromosome"/>
</dbReference>
<organism evidence="14 15">
    <name type="scientific">Frankia alni (strain DSM 45986 / CECT 9034 / ACN14a)</name>
    <dbReference type="NCBI Taxonomy" id="326424"/>
    <lineage>
        <taxon>Bacteria</taxon>
        <taxon>Bacillati</taxon>
        <taxon>Actinomycetota</taxon>
        <taxon>Actinomycetes</taxon>
        <taxon>Frankiales</taxon>
        <taxon>Frankiaceae</taxon>
        <taxon>Frankia</taxon>
    </lineage>
</organism>
<feature type="region of interest" description="Disordered" evidence="12">
    <location>
        <begin position="421"/>
        <end position="448"/>
    </location>
</feature>
<dbReference type="EMBL" id="CT573213">
    <property type="protein sequence ID" value="CAJ65019.1"/>
    <property type="molecule type" value="Genomic_DNA"/>
</dbReference>
<gene>
    <name evidence="14" type="primary">moaA</name>
    <name evidence="14" type="ordered locus">FRAAL6396</name>
</gene>
<name>Q0RC11_FRAAA</name>
<dbReference type="NCBIfam" id="TIGR00177">
    <property type="entry name" value="molyb_syn"/>
    <property type="match status" value="1"/>
</dbReference>